<dbReference type="Proteomes" id="UP000494365">
    <property type="component" value="Unassembled WGS sequence"/>
</dbReference>
<organism evidence="2 3">
    <name type="scientific">Paraburkholderia ultramafica</name>
    <dbReference type="NCBI Taxonomy" id="1544867"/>
    <lineage>
        <taxon>Bacteria</taxon>
        <taxon>Pseudomonadati</taxon>
        <taxon>Pseudomonadota</taxon>
        <taxon>Betaproteobacteria</taxon>
        <taxon>Burkholderiales</taxon>
        <taxon>Burkholderiaceae</taxon>
        <taxon>Paraburkholderia</taxon>
    </lineage>
</organism>
<dbReference type="AlphaFoldDB" id="A0A6S7BA56"/>
<accession>A0A6S7BA56</accession>
<evidence type="ECO:0000256" key="1">
    <source>
        <dbReference type="SAM" id="MobiDB-lite"/>
    </source>
</evidence>
<keyword evidence="3" id="KW-1185">Reference proteome</keyword>
<feature type="region of interest" description="Disordered" evidence="1">
    <location>
        <begin position="73"/>
        <end position="115"/>
    </location>
</feature>
<gene>
    <name evidence="2" type="ORF">LMG28614_01364</name>
</gene>
<sequence>MEADENSRLRLDVGEIDRTLHFDDTRQHLRIAEPLRVALDVAVNHMAEVRARQTFARIVAHVREAQLQIGMHDAPAAARNPVQQRADAGADPRDKPVGQASKRAQQTRHQTDEYSTFHKAGTRWMLDGEHAGRRNLRVADDRSDMRARQTGSRAARSEDGRLARGEALCCWRPTPFRHRASG</sequence>
<proteinExistence type="predicted"/>
<dbReference type="EMBL" id="CADIKK010000005">
    <property type="protein sequence ID" value="CAB3782083.1"/>
    <property type="molecule type" value="Genomic_DNA"/>
</dbReference>
<reference evidence="2 3" key="1">
    <citation type="submission" date="2020-04" db="EMBL/GenBank/DDBJ databases">
        <authorList>
            <person name="De Canck E."/>
        </authorList>
    </citation>
    <scope>NUCLEOTIDE SEQUENCE [LARGE SCALE GENOMIC DNA]</scope>
    <source>
        <strain evidence="2 3">LMG 28614</strain>
    </source>
</reference>
<evidence type="ECO:0000313" key="2">
    <source>
        <dbReference type="EMBL" id="CAB3782083.1"/>
    </source>
</evidence>
<protein>
    <submittedName>
        <fullName evidence="2">Uncharacterized protein</fullName>
    </submittedName>
</protein>
<evidence type="ECO:0000313" key="3">
    <source>
        <dbReference type="Proteomes" id="UP000494365"/>
    </source>
</evidence>
<feature type="region of interest" description="Disordered" evidence="1">
    <location>
        <begin position="135"/>
        <end position="161"/>
    </location>
</feature>
<name>A0A6S7BA56_9BURK</name>
<feature type="compositionally biased region" description="Basic and acidic residues" evidence="1">
    <location>
        <begin position="135"/>
        <end position="147"/>
    </location>
</feature>